<evidence type="ECO:0000256" key="1">
    <source>
        <dbReference type="SAM" id="MobiDB-lite"/>
    </source>
</evidence>
<organism evidence="2">
    <name type="scientific">marine sediment metagenome</name>
    <dbReference type="NCBI Taxonomy" id="412755"/>
    <lineage>
        <taxon>unclassified sequences</taxon>
        <taxon>metagenomes</taxon>
        <taxon>ecological metagenomes</taxon>
    </lineage>
</organism>
<reference evidence="2" key="1">
    <citation type="journal article" date="2015" name="Nature">
        <title>Complex archaea that bridge the gap between prokaryotes and eukaryotes.</title>
        <authorList>
            <person name="Spang A."/>
            <person name="Saw J.H."/>
            <person name="Jorgensen S.L."/>
            <person name="Zaremba-Niedzwiedzka K."/>
            <person name="Martijn J."/>
            <person name="Lind A.E."/>
            <person name="van Eijk R."/>
            <person name="Schleper C."/>
            <person name="Guy L."/>
            <person name="Ettema T.J."/>
        </authorList>
    </citation>
    <scope>NUCLEOTIDE SEQUENCE</scope>
</reference>
<dbReference type="AlphaFoldDB" id="A0A0F9NDQ5"/>
<feature type="region of interest" description="Disordered" evidence="1">
    <location>
        <begin position="301"/>
        <end position="345"/>
    </location>
</feature>
<proteinExistence type="predicted"/>
<evidence type="ECO:0000313" key="2">
    <source>
        <dbReference type="EMBL" id="KKM79527.1"/>
    </source>
</evidence>
<dbReference type="EMBL" id="LAZR01008321">
    <property type="protein sequence ID" value="KKM79527.1"/>
    <property type="molecule type" value="Genomic_DNA"/>
</dbReference>
<name>A0A0F9NDQ5_9ZZZZ</name>
<sequence>MLSQDWQDLFGEFREGYATYAPLCFRLVMTRFVPGERGGAQLPAGLAGGLYVSAGCLSAVEPSGQRVFLTFTVTGRPGPAKGLLVTADGKGGVRKETFDLEPDPTQPLDDGSKAASEFLRLARKGGALLSGRHLAEMGVVSENQPEALWAFFILRTLAESPGGFIFERGEGKSHVTVVRNPFGASVRAIELAHSVLADAEAIPERHSDFRSAVEDVTLGILAGAQAAQEDGKAEPAENRQLPRRVAKVWDDFQDAIVKGKFSDSPPKDREVYGWLLIHRRRGEDLPKFTTWQRYLREARKSHGYQKNTPRGGRATGSSIDTETGAKPINTLARERRIKRSINQTD</sequence>
<comment type="caution">
    <text evidence="2">The sequence shown here is derived from an EMBL/GenBank/DDBJ whole genome shotgun (WGS) entry which is preliminary data.</text>
</comment>
<protein>
    <submittedName>
        <fullName evidence="2">Uncharacterized protein</fullName>
    </submittedName>
</protein>
<gene>
    <name evidence="2" type="ORF">LCGC14_1349010</name>
</gene>
<accession>A0A0F9NDQ5</accession>